<dbReference type="Gene3D" id="2.60.40.2170">
    <property type="entry name" value="Wnt, WIF domain"/>
    <property type="match status" value="1"/>
</dbReference>
<comment type="caution">
    <text evidence="14">The sequence shown here is derived from an EMBL/GenBank/DDBJ whole genome shotgun (WGS) entry which is preliminary data.</text>
</comment>
<dbReference type="PROSITE" id="PS50011">
    <property type="entry name" value="PROTEIN_KINASE_DOM"/>
    <property type="match status" value="1"/>
</dbReference>
<evidence type="ECO:0000256" key="10">
    <source>
        <dbReference type="SAM" id="Phobius"/>
    </source>
</evidence>
<keyword evidence="9" id="KW-0325">Glycoprotein</keyword>
<name>A0A8J2Q2Y9_9BILA</name>
<evidence type="ECO:0000256" key="6">
    <source>
        <dbReference type="ARBA" id="ARBA00022989"/>
    </source>
</evidence>
<proteinExistence type="predicted"/>
<evidence type="ECO:0000256" key="2">
    <source>
        <dbReference type="ARBA" id="ARBA00022692"/>
    </source>
</evidence>
<dbReference type="GO" id="GO:0043235">
    <property type="term" value="C:receptor complex"/>
    <property type="evidence" value="ECO:0007669"/>
    <property type="project" value="TreeGrafter"/>
</dbReference>
<evidence type="ECO:0000259" key="13">
    <source>
        <dbReference type="PROSITE" id="PS50814"/>
    </source>
</evidence>
<evidence type="ECO:0000259" key="12">
    <source>
        <dbReference type="PROSITE" id="PS50011"/>
    </source>
</evidence>
<evidence type="ECO:0000256" key="1">
    <source>
        <dbReference type="ARBA" id="ARBA00004162"/>
    </source>
</evidence>
<sequence>MKWAIQQILFFSHLVHSMINLFISKTEMDRTLGLDVQLNYIENGIINLYSVKFPYRINNSISYVQFSWNTKVLDRPVHYTIRLISYDSAVMPLLQIPSSGKVPLKLETFNIEYRCAGIKTGKFDIQVNFNFDWPSDTNQTNVSLKHEKLCTARALRRAYSVALISAENIFYLVIGCVGAVVLVIALIILVYYRSIKKSSHSVTEPVQLLIPKSQNPTEKISANVSETHLMISESAAKAAVYAGPNKPYSSFNFRPSNVPVIIYEKSHVINIKKAFKGLYVDRNFFKILSVEELEGTFGEMKWAIWKKDVEHFIGDVDDQEDNVCFEERVILKTLKLTADQRHLKKFLEEALAFFSVERHENLAQVAAIASSCDDLNDPEQIIDFPLICYSHDGFGNLKKFLINCRNGQKNAQFKNPDGNGIQTLGAHELVSMALQILNAVIYLHNFGIIHKDIATRNCLVSRVHNRDNLFVQICDSALSKDFFPDDYHCLGDNENRPMKWMAHESLVHNSFNSSTDVWSFGVTLWELLTCAQQPYPDIDPDEMAVVLERGKRLSQPYSCPDELYGLLYCCWQLDYRDRPTTQQLLIALQEFNLELLQYI</sequence>
<keyword evidence="8" id="KW-0675">Receptor</keyword>
<dbReference type="PRINTS" id="PR00109">
    <property type="entry name" value="TYRKINASE"/>
</dbReference>
<keyword evidence="6 10" id="KW-1133">Transmembrane helix</keyword>
<feature type="chain" id="PRO_5035222920" description="Tyrosine-protein kinase RYK" evidence="11">
    <location>
        <begin position="18"/>
        <end position="599"/>
    </location>
</feature>
<protein>
    <recommendedName>
        <fullName evidence="16">Tyrosine-protein kinase RYK</fullName>
    </recommendedName>
</protein>
<dbReference type="AlphaFoldDB" id="A0A8J2Q2Y9"/>
<evidence type="ECO:0000313" key="14">
    <source>
        <dbReference type="EMBL" id="CAG9533844.1"/>
    </source>
</evidence>
<evidence type="ECO:0000256" key="9">
    <source>
        <dbReference type="ARBA" id="ARBA00023180"/>
    </source>
</evidence>
<organism evidence="14 15">
    <name type="scientific">Cercopithifilaria johnstoni</name>
    <dbReference type="NCBI Taxonomy" id="2874296"/>
    <lineage>
        <taxon>Eukaryota</taxon>
        <taxon>Metazoa</taxon>
        <taxon>Ecdysozoa</taxon>
        <taxon>Nematoda</taxon>
        <taxon>Chromadorea</taxon>
        <taxon>Rhabditida</taxon>
        <taxon>Spirurina</taxon>
        <taxon>Spiruromorpha</taxon>
        <taxon>Filarioidea</taxon>
        <taxon>Onchocercidae</taxon>
        <taxon>Cercopithifilaria</taxon>
    </lineage>
</organism>
<evidence type="ECO:0000256" key="8">
    <source>
        <dbReference type="ARBA" id="ARBA00023170"/>
    </source>
</evidence>
<evidence type="ECO:0000256" key="5">
    <source>
        <dbReference type="ARBA" id="ARBA00022840"/>
    </source>
</evidence>
<accession>A0A8J2Q2Y9</accession>
<keyword evidence="4" id="KW-0547">Nucleotide-binding</keyword>
<dbReference type="SUPFAM" id="SSF56112">
    <property type="entry name" value="Protein kinase-like (PK-like)"/>
    <property type="match status" value="1"/>
</dbReference>
<dbReference type="SMART" id="SM00469">
    <property type="entry name" value="WIF"/>
    <property type="match status" value="1"/>
</dbReference>
<reference evidence="14" key="1">
    <citation type="submission" date="2021-09" db="EMBL/GenBank/DDBJ databases">
        <authorList>
            <consortium name="Pathogen Informatics"/>
        </authorList>
    </citation>
    <scope>NUCLEOTIDE SEQUENCE</scope>
</reference>
<keyword evidence="3 11" id="KW-0732">Signal</keyword>
<dbReference type="GO" id="GO:0010976">
    <property type="term" value="P:positive regulation of neuron projection development"/>
    <property type="evidence" value="ECO:0007669"/>
    <property type="project" value="TreeGrafter"/>
</dbReference>
<dbReference type="GO" id="GO:0007409">
    <property type="term" value="P:axonogenesis"/>
    <property type="evidence" value="ECO:0007669"/>
    <property type="project" value="TreeGrafter"/>
</dbReference>
<dbReference type="PROSITE" id="PS50814">
    <property type="entry name" value="WIF"/>
    <property type="match status" value="1"/>
</dbReference>
<keyword evidence="15" id="KW-1185">Reference proteome</keyword>
<dbReference type="GO" id="GO:0005524">
    <property type="term" value="F:ATP binding"/>
    <property type="evidence" value="ECO:0007669"/>
    <property type="project" value="UniProtKB-KW"/>
</dbReference>
<dbReference type="GO" id="GO:0051897">
    <property type="term" value="P:positive regulation of phosphatidylinositol 3-kinase/protein kinase B signal transduction"/>
    <property type="evidence" value="ECO:0007669"/>
    <property type="project" value="TreeGrafter"/>
</dbReference>
<comment type="subcellular location">
    <subcellularLocation>
        <location evidence="1">Cell membrane</location>
        <topology evidence="1">Single-pass membrane protein</topology>
    </subcellularLocation>
</comment>
<dbReference type="InterPro" id="IPR001245">
    <property type="entry name" value="Ser-Thr/Tyr_kinase_cat_dom"/>
</dbReference>
<dbReference type="GO" id="GO:0005886">
    <property type="term" value="C:plasma membrane"/>
    <property type="evidence" value="ECO:0007669"/>
    <property type="project" value="UniProtKB-SubCell"/>
</dbReference>
<feature type="transmembrane region" description="Helical" evidence="10">
    <location>
        <begin position="169"/>
        <end position="192"/>
    </location>
</feature>
<dbReference type="Proteomes" id="UP000746747">
    <property type="component" value="Unassembled WGS sequence"/>
</dbReference>
<dbReference type="Gene3D" id="1.10.510.10">
    <property type="entry name" value="Transferase(Phosphotransferase) domain 1"/>
    <property type="match status" value="1"/>
</dbReference>
<keyword evidence="7 10" id="KW-0472">Membrane</keyword>
<evidence type="ECO:0008006" key="16">
    <source>
        <dbReference type="Google" id="ProtNLM"/>
    </source>
</evidence>
<dbReference type="PANTHER" id="PTHR24416:SF349">
    <property type="entry name" value="TYROSINE-PROTEIN KINASE RYK"/>
    <property type="match status" value="1"/>
</dbReference>
<dbReference type="InterPro" id="IPR038677">
    <property type="entry name" value="WIF_sf"/>
</dbReference>
<dbReference type="InterPro" id="IPR003306">
    <property type="entry name" value="WIF"/>
</dbReference>
<dbReference type="GO" id="GO:0007169">
    <property type="term" value="P:cell surface receptor protein tyrosine kinase signaling pathway"/>
    <property type="evidence" value="ECO:0007669"/>
    <property type="project" value="TreeGrafter"/>
</dbReference>
<dbReference type="EMBL" id="CAKAEH010001270">
    <property type="protein sequence ID" value="CAG9533844.1"/>
    <property type="molecule type" value="Genomic_DNA"/>
</dbReference>
<evidence type="ECO:0000313" key="15">
    <source>
        <dbReference type="Proteomes" id="UP000746747"/>
    </source>
</evidence>
<evidence type="ECO:0000256" key="3">
    <source>
        <dbReference type="ARBA" id="ARBA00022729"/>
    </source>
</evidence>
<dbReference type="PROSITE" id="PS00109">
    <property type="entry name" value="PROTEIN_KINASE_TYR"/>
    <property type="match status" value="1"/>
</dbReference>
<dbReference type="Pfam" id="PF07714">
    <property type="entry name" value="PK_Tyr_Ser-Thr"/>
    <property type="match status" value="1"/>
</dbReference>
<feature type="domain" description="Protein kinase" evidence="12">
    <location>
        <begin position="286"/>
        <end position="592"/>
    </location>
</feature>
<dbReference type="GO" id="GO:0004672">
    <property type="term" value="F:protein kinase activity"/>
    <property type="evidence" value="ECO:0007669"/>
    <property type="project" value="InterPro"/>
</dbReference>
<dbReference type="InterPro" id="IPR000719">
    <property type="entry name" value="Prot_kinase_dom"/>
</dbReference>
<evidence type="ECO:0000256" key="11">
    <source>
        <dbReference type="SAM" id="SignalP"/>
    </source>
</evidence>
<dbReference type="OrthoDB" id="6071166at2759"/>
<dbReference type="InterPro" id="IPR008266">
    <property type="entry name" value="Tyr_kinase_AS"/>
</dbReference>
<evidence type="ECO:0000256" key="4">
    <source>
        <dbReference type="ARBA" id="ARBA00022741"/>
    </source>
</evidence>
<dbReference type="InterPro" id="IPR011009">
    <property type="entry name" value="Kinase-like_dom_sf"/>
</dbReference>
<evidence type="ECO:0000256" key="7">
    <source>
        <dbReference type="ARBA" id="ARBA00023136"/>
    </source>
</evidence>
<dbReference type="PANTHER" id="PTHR24416">
    <property type="entry name" value="TYROSINE-PROTEIN KINASE RECEPTOR"/>
    <property type="match status" value="1"/>
</dbReference>
<feature type="signal peptide" evidence="11">
    <location>
        <begin position="1"/>
        <end position="17"/>
    </location>
</feature>
<keyword evidence="5" id="KW-0067">ATP-binding</keyword>
<dbReference type="Pfam" id="PF02019">
    <property type="entry name" value="WIF"/>
    <property type="match status" value="1"/>
</dbReference>
<keyword evidence="2 10" id="KW-0812">Transmembrane</keyword>
<dbReference type="InterPro" id="IPR050122">
    <property type="entry name" value="RTK"/>
</dbReference>
<gene>
    <name evidence="14" type="ORF">CJOHNSTONI_LOCUS4036</name>
</gene>
<feature type="domain" description="WIF" evidence="13">
    <location>
        <begin position="21"/>
        <end position="150"/>
    </location>
</feature>